<proteinExistence type="inferred from homology"/>
<evidence type="ECO:0000256" key="4">
    <source>
        <dbReference type="ARBA" id="ARBA00022692"/>
    </source>
</evidence>
<comment type="subcellular location">
    <subcellularLocation>
        <location evidence="2 7">Membrane</location>
        <topology evidence="2 7">Multi-pass membrane protein</topology>
    </subcellularLocation>
</comment>
<keyword evidence="4 7" id="KW-0812">Transmembrane</keyword>
<evidence type="ECO:0000256" key="3">
    <source>
        <dbReference type="ARBA" id="ARBA00006483"/>
    </source>
</evidence>
<name>A0A843U0G0_COLES</name>
<dbReference type="PANTHER" id="PTHR19317">
    <property type="entry name" value="PRENYLATED RAB ACCEPTOR 1-RELATED"/>
    <property type="match status" value="1"/>
</dbReference>
<evidence type="ECO:0000313" key="8">
    <source>
        <dbReference type="EMBL" id="MQL73979.1"/>
    </source>
</evidence>
<accession>A0A843U0G0</accession>
<feature type="transmembrane region" description="Helical" evidence="7">
    <location>
        <begin position="120"/>
        <end position="140"/>
    </location>
</feature>
<dbReference type="Proteomes" id="UP000652761">
    <property type="component" value="Unassembled WGS sequence"/>
</dbReference>
<dbReference type="InterPro" id="IPR004895">
    <property type="entry name" value="Prenylated_rab_accept_PRA1"/>
</dbReference>
<dbReference type="PANTHER" id="PTHR19317:SF2">
    <property type="entry name" value="PRA1 FAMILY PROTEIN F2"/>
    <property type="match status" value="1"/>
</dbReference>
<feature type="transmembrane region" description="Helical" evidence="7">
    <location>
        <begin position="146"/>
        <end position="163"/>
    </location>
</feature>
<dbReference type="AlphaFoldDB" id="A0A843U0G0"/>
<evidence type="ECO:0000256" key="7">
    <source>
        <dbReference type="RuleBase" id="RU363107"/>
    </source>
</evidence>
<keyword evidence="7" id="KW-0813">Transport</keyword>
<dbReference type="GO" id="GO:0005783">
    <property type="term" value="C:endoplasmic reticulum"/>
    <property type="evidence" value="ECO:0007669"/>
    <property type="project" value="UniProtKB-ARBA"/>
</dbReference>
<dbReference type="OrthoDB" id="63113at2759"/>
<keyword evidence="6 7" id="KW-0472">Membrane</keyword>
<protein>
    <recommendedName>
        <fullName evidence="7">PRA1 family protein</fullName>
    </recommendedName>
</protein>
<comment type="caution">
    <text evidence="8">The sequence shown here is derived from an EMBL/GenBank/DDBJ whole genome shotgun (WGS) entry which is preliminary data.</text>
</comment>
<dbReference type="GO" id="GO:0016192">
    <property type="term" value="P:vesicle-mediated transport"/>
    <property type="evidence" value="ECO:0007669"/>
    <property type="project" value="TreeGrafter"/>
</dbReference>
<dbReference type="GO" id="GO:0005794">
    <property type="term" value="C:Golgi apparatus"/>
    <property type="evidence" value="ECO:0007669"/>
    <property type="project" value="TreeGrafter"/>
</dbReference>
<evidence type="ECO:0000256" key="1">
    <source>
        <dbReference type="ARBA" id="ARBA00002501"/>
    </source>
</evidence>
<evidence type="ECO:0000313" key="9">
    <source>
        <dbReference type="Proteomes" id="UP000652761"/>
    </source>
</evidence>
<keyword evidence="5 7" id="KW-1133">Transmembrane helix</keyword>
<dbReference type="EMBL" id="NMUH01000186">
    <property type="protein sequence ID" value="MQL73979.1"/>
    <property type="molecule type" value="Genomic_DNA"/>
</dbReference>
<evidence type="ECO:0000256" key="6">
    <source>
        <dbReference type="ARBA" id="ARBA00023136"/>
    </source>
</evidence>
<keyword evidence="9" id="KW-1185">Reference proteome</keyword>
<evidence type="ECO:0000256" key="5">
    <source>
        <dbReference type="ARBA" id="ARBA00022989"/>
    </source>
</evidence>
<comment type="function">
    <text evidence="1 7">May be involved in both secretory and endocytic intracellular trafficking in the endosomal/prevacuolar compartments.</text>
</comment>
<organism evidence="8 9">
    <name type="scientific">Colocasia esculenta</name>
    <name type="common">Wild taro</name>
    <name type="synonym">Arum esculentum</name>
    <dbReference type="NCBI Taxonomy" id="4460"/>
    <lineage>
        <taxon>Eukaryota</taxon>
        <taxon>Viridiplantae</taxon>
        <taxon>Streptophyta</taxon>
        <taxon>Embryophyta</taxon>
        <taxon>Tracheophyta</taxon>
        <taxon>Spermatophyta</taxon>
        <taxon>Magnoliopsida</taxon>
        <taxon>Liliopsida</taxon>
        <taxon>Araceae</taxon>
        <taxon>Aroideae</taxon>
        <taxon>Colocasieae</taxon>
        <taxon>Colocasia</taxon>
    </lineage>
</organism>
<feature type="transmembrane region" description="Helical" evidence="7">
    <location>
        <begin position="66"/>
        <end position="84"/>
    </location>
</feature>
<dbReference type="Pfam" id="PF03208">
    <property type="entry name" value="PRA1"/>
    <property type="match status" value="1"/>
</dbReference>
<dbReference type="GO" id="GO:0016020">
    <property type="term" value="C:membrane"/>
    <property type="evidence" value="ECO:0007669"/>
    <property type="project" value="UniProtKB-SubCell"/>
</dbReference>
<evidence type="ECO:0000256" key="2">
    <source>
        <dbReference type="ARBA" id="ARBA00004141"/>
    </source>
</evidence>
<comment type="similarity">
    <text evidence="3 7">Belongs to the PRA1 family.</text>
</comment>
<sequence length="196" mass="21745">MTTYGTIPAASPSQGEGTGLEFISRAKERGREALGTRRPWKEMVHLHAFGVPHSLGDAYLRIRTNAAYFTMNYSIIVLFVLFVSLLWHPISLIVLIVMMAAWVFLYFLRDEPLVLFHRTISDRVVLIALSVVTIILLLLTNATLNIIVSVLIGLAVVLIHAAFRRTEDLFLDEEAGRSGGWYSVISETGARPSGSS</sequence>
<gene>
    <name evidence="8" type="ORF">Taro_006332</name>
</gene>
<reference evidence="8" key="1">
    <citation type="submission" date="2017-07" db="EMBL/GenBank/DDBJ databases">
        <title>Taro Niue Genome Assembly and Annotation.</title>
        <authorList>
            <person name="Atibalentja N."/>
            <person name="Keating K."/>
            <person name="Fields C.J."/>
        </authorList>
    </citation>
    <scope>NUCLEOTIDE SEQUENCE</scope>
    <source>
        <strain evidence="8">Niue_2</strain>
        <tissue evidence="8">Leaf</tissue>
    </source>
</reference>